<proteinExistence type="inferred from homology"/>
<dbReference type="PANTHER" id="PTHR39963:SF1">
    <property type="entry name" value="MNMC-LIKE METHYLTRANSFERASE DOMAIN-CONTAINING PROTEIN"/>
    <property type="match status" value="1"/>
</dbReference>
<dbReference type="EC" id="2.1.1.61" evidence="10"/>
<dbReference type="NCBIfam" id="TIGR03197">
    <property type="entry name" value="MnmC_Cterm"/>
    <property type="match status" value="1"/>
</dbReference>
<dbReference type="InterPro" id="IPR008471">
    <property type="entry name" value="MnmC-like_methylTransf"/>
</dbReference>
<keyword evidence="5 10" id="KW-0949">S-adenosyl-L-methionine</keyword>
<comment type="cofactor">
    <cofactor evidence="10">
        <name>FAD</name>
        <dbReference type="ChEBI" id="CHEBI:57692"/>
    </cofactor>
</comment>
<evidence type="ECO:0000259" key="12">
    <source>
        <dbReference type="Pfam" id="PF05430"/>
    </source>
</evidence>
<comment type="caution">
    <text evidence="13">The sequence shown here is derived from an EMBL/GenBank/DDBJ whole genome shotgun (WGS) entry which is preliminary data.</text>
</comment>
<organism evidence="13 14">
    <name type="scientific">Mesopusillimonas faecipullorum</name>
    <dbReference type="NCBI Taxonomy" id="2755040"/>
    <lineage>
        <taxon>Bacteria</taxon>
        <taxon>Pseudomonadati</taxon>
        <taxon>Pseudomonadota</taxon>
        <taxon>Betaproteobacteria</taxon>
        <taxon>Burkholderiales</taxon>
        <taxon>Alcaligenaceae</taxon>
        <taxon>Mesopusillimonas</taxon>
    </lineage>
</organism>
<keyword evidence="7 10" id="KW-0274">FAD</keyword>
<feature type="domain" description="FAD dependent oxidoreductase" evidence="11">
    <location>
        <begin position="251"/>
        <end position="594"/>
    </location>
</feature>
<dbReference type="InterPro" id="IPR017610">
    <property type="entry name" value="tRNA_S-uridine_synth_MnmC_C"/>
</dbReference>
<keyword evidence="2 10" id="KW-0489">Methyltransferase</keyword>
<evidence type="ECO:0000259" key="11">
    <source>
        <dbReference type="Pfam" id="PF01266"/>
    </source>
</evidence>
<dbReference type="NCBIfam" id="NF033855">
    <property type="entry name" value="tRNA_MNMC2"/>
    <property type="match status" value="1"/>
</dbReference>
<comment type="catalytic activity">
    <reaction evidence="10">
        <text>5-aminomethyl-2-thiouridine(34) in tRNA + S-adenosyl-L-methionine = 5-methylaminomethyl-2-thiouridine(34) in tRNA + S-adenosyl-L-homocysteine + H(+)</text>
        <dbReference type="Rhea" id="RHEA:19569"/>
        <dbReference type="Rhea" id="RHEA-COMP:10195"/>
        <dbReference type="Rhea" id="RHEA-COMP:10197"/>
        <dbReference type="ChEBI" id="CHEBI:15378"/>
        <dbReference type="ChEBI" id="CHEBI:57856"/>
        <dbReference type="ChEBI" id="CHEBI:59789"/>
        <dbReference type="ChEBI" id="CHEBI:74454"/>
        <dbReference type="ChEBI" id="CHEBI:74455"/>
        <dbReference type="EC" id="2.1.1.61"/>
    </reaction>
</comment>
<reference evidence="13 14" key="1">
    <citation type="submission" date="2020-07" db="EMBL/GenBank/DDBJ databases">
        <title>Pusillimonas sp. nov., isolated from poultry manure in Taiwan.</title>
        <authorList>
            <person name="Lin S.-Y."/>
            <person name="Tang Y.-S."/>
            <person name="Young C.-C."/>
        </authorList>
    </citation>
    <scope>NUCLEOTIDE SEQUENCE [LARGE SCALE GENOMIC DNA]</scope>
    <source>
        <strain evidence="13 14">CC-YST705</strain>
    </source>
</reference>
<evidence type="ECO:0000256" key="5">
    <source>
        <dbReference type="ARBA" id="ARBA00022691"/>
    </source>
</evidence>
<dbReference type="EC" id="1.5.-.-" evidence="10"/>
<name>A0ABS8C9R0_9BURK</name>
<dbReference type="RefSeq" id="WP_226952811.1">
    <property type="nucleotide sequence ID" value="NZ_JACDXW010000001.1"/>
</dbReference>
<dbReference type="InterPro" id="IPR047785">
    <property type="entry name" value="tRNA_MNMC2"/>
</dbReference>
<evidence type="ECO:0000256" key="10">
    <source>
        <dbReference type="HAMAP-Rule" id="MF_01102"/>
    </source>
</evidence>
<comment type="similarity">
    <text evidence="10">In the C-terminal section; belongs to the DAO family.</text>
</comment>
<evidence type="ECO:0000256" key="9">
    <source>
        <dbReference type="ARBA" id="ARBA00023268"/>
    </source>
</evidence>
<feature type="domain" description="MnmC-like methyltransferase" evidence="12">
    <location>
        <begin position="116"/>
        <end position="236"/>
    </location>
</feature>
<comment type="function">
    <text evidence="10">Catalyzes the last two steps in the biosynthesis of 5-methylaminomethyl-2-thiouridine (mnm(5)s(2)U) at the wobble position (U34) in tRNA. Catalyzes the FAD-dependent demodification of cmnm(5)s(2)U34 to nm(5)s(2)U34, followed by the transfer of a methyl group from S-adenosyl-L-methionine to nm(5)s(2)U34, to form mnm(5)s(2)U34.</text>
</comment>
<sequence length="614" mass="67011">MSSLYEPLVPARLVYDATGTPYSEQYHDVYHARQGAIAQARHVFLQGNGLPQRWQGQQAFTICETGFGLGRNFLTLWQAWRDDPQRSARLHVLAFEAHPFAQADLAAANAQLPEAIQPLAHQLSQAWPLLLPGVHRLEFDAGAVTLTLYFGRIERMATQAQARVDAFFLDGFSPRLNPQMWSPTVFGQMVRMSRPGATAATWCTAGPVRRDLRNAGFLVSQAPSLCGKREMTVATLRPNLGRQGPMAPARKVLVIGAGPAGAGVARSLANRGVDVTVADPVLERGLGAAHQGHKAVAVTPLLSQDDDTRARLVRAGVLRALHRWQVLDEDARPWRCGSFVMPQDPIQAQRLQQALQRQALPEEWASWQSPEQIADRLGQLPRHAGLWFGSGQLVRPEPLLQALLSHPRIRCVPSTIQEISSQEGQWYAKGLEEDAVFDQLVLANAGHARNLLGEWAQAYPKLMQGRSVGGQVSYYAQAQGLPVAQAITASEGYWLPPVQGWLTAGSTYWPDPARVGVCAEGHAEIQSKLNLFLDVNTNQPYWQPLAGWAGLRAVVAGRLPVIGEIPAAKGLWAACAFGSRGFTWAALAGDVIAAAMLGEPQLLERDLLAAVRPR</sequence>
<dbReference type="Gene3D" id="3.50.50.60">
    <property type="entry name" value="FAD/NAD(P)-binding domain"/>
    <property type="match status" value="1"/>
</dbReference>
<keyword evidence="4 10" id="KW-0808">Transferase</keyword>
<dbReference type="SUPFAM" id="SSF51905">
    <property type="entry name" value="FAD/NAD(P)-binding domain"/>
    <property type="match status" value="1"/>
</dbReference>
<evidence type="ECO:0000256" key="3">
    <source>
        <dbReference type="ARBA" id="ARBA00022630"/>
    </source>
</evidence>
<evidence type="ECO:0000313" key="14">
    <source>
        <dbReference type="Proteomes" id="UP000776983"/>
    </source>
</evidence>
<keyword evidence="9 10" id="KW-0511">Multifunctional enzyme</keyword>
<dbReference type="InterPro" id="IPR006076">
    <property type="entry name" value="FAD-dep_OxRdtase"/>
</dbReference>
<dbReference type="Pfam" id="PF01266">
    <property type="entry name" value="DAO"/>
    <property type="match status" value="1"/>
</dbReference>
<dbReference type="InterPro" id="IPR036188">
    <property type="entry name" value="FAD/NAD-bd_sf"/>
</dbReference>
<comment type="subcellular location">
    <subcellularLocation>
        <location evidence="10">Cytoplasm</location>
    </subcellularLocation>
</comment>
<comment type="similarity">
    <text evidence="10">In the N-terminal section; belongs to the methyltransferase superfamily. tRNA (mnm(5)s(2)U34)-methyltransferase family.</text>
</comment>
<evidence type="ECO:0000256" key="6">
    <source>
        <dbReference type="ARBA" id="ARBA00022694"/>
    </source>
</evidence>
<keyword evidence="8 10" id="KW-0560">Oxidoreductase</keyword>
<keyword evidence="14" id="KW-1185">Reference proteome</keyword>
<dbReference type="PANTHER" id="PTHR39963">
    <property type="entry name" value="SLL0983 PROTEIN"/>
    <property type="match status" value="1"/>
</dbReference>
<gene>
    <name evidence="13" type="primary">mnmD</name>
    <name evidence="10" type="synonym">mnmC</name>
    <name evidence="13" type="ORF">H0484_02280</name>
</gene>
<evidence type="ECO:0000256" key="1">
    <source>
        <dbReference type="ARBA" id="ARBA00022490"/>
    </source>
</evidence>
<evidence type="ECO:0000313" key="13">
    <source>
        <dbReference type="EMBL" id="MCB5362582.1"/>
    </source>
</evidence>
<evidence type="ECO:0000256" key="4">
    <source>
        <dbReference type="ARBA" id="ARBA00022679"/>
    </source>
</evidence>
<dbReference type="Pfam" id="PF05430">
    <property type="entry name" value="Methyltransf_30"/>
    <property type="match status" value="1"/>
</dbReference>
<keyword evidence="6 10" id="KW-0819">tRNA processing</keyword>
<accession>A0ABS8C9R0</accession>
<dbReference type="InterPro" id="IPR029063">
    <property type="entry name" value="SAM-dependent_MTases_sf"/>
</dbReference>
<dbReference type="InterPro" id="IPR023032">
    <property type="entry name" value="tRNA_MAMT_biosynth_bifunc_MnmC"/>
</dbReference>
<feature type="region of interest" description="FAD-dependent cmnm(5)s(2)U34 oxidoreductase" evidence="10">
    <location>
        <begin position="255"/>
        <end position="614"/>
    </location>
</feature>
<keyword evidence="3 10" id="KW-0285">Flavoprotein</keyword>
<dbReference type="Gene3D" id="3.40.50.150">
    <property type="entry name" value="Vaccinia Virus protein VP39"/>
    <property type="match status" value="1"/>
</dbReference>
<keyword evidence="1 10" id="KW-0963">Cytoplasm</keyword>
<protein>
    <recommendedName>
        <fullName evidence="10">tRNA 5-methylaminomethyl-2-thiouridine biosynthesis bifunctional protein MnmC</fullName>
        <shortName evidence="10">tRNA mnm(5)s(2)U biosynthesis bifunctional protein</shortName>
    </recommendedName>
    <domain>
        <recommendedName>
            <fullName evidence="10">tRNA (mnm(5)s(2)U34)-methyltransferase</fullName>
            <ecNumber evidence="10">2.1.1.61</ecNumber>
        </recommendedName>
    </domain>
    <domain>
        <recommendedName>
            <fullName evidence="10">FAD-dependent cmnm(5)s(2)U34 oxidoreductase</fullName>
            <ecNumber evidence="10">1.5.-.-</ecNumber>
        </recommendedName>
    </domain>
</protein>
<dbReference type="HAMAP" id="MF_01102">
    <property type="entry name" value="MnmC"/>
    <property type="match status" value="1"/>
</dbReference>
<feature type="region of interest" description="tRNA (mnm(5)s(2)U34)-methyltransferase" evidence="10">
    <location>
        <begin position="1"/>
        <end position="237"/>
    </location>
</feature>
<dbReference type="Proteomes" id="UP000776983">
    <property type="component" value="Unassembled WGS sequence"/>
</dbReference>
<evidence type="ECO:0000256" key="2">
    <source>
        <dbReference type="ARBA" id="ARBA00022603"/>
    </source>
</evidence>
<dbReference type="Gene3D" id="3.30.9.10">
    <property type="entry name" value="D-Amino Acid Oxidase, subunit A, domain 2"/>
    <property type="match status" value="1"/>
</dbReference>
<evidence type="ECO:0000256" key="7">
    <source>
        <dbReference type="ARBA" id="ARBA00022827"/>
    </source>
</evidence>
<dbReference type="EMBL" id="JACDXW010000001">
    <property type="protein sequence ID" value="MCB5362582.1"/>
    <property type="molecule type" value="Genomic_DNA"/>
</dbReference>
<evidence type="ECO:0000256" key="8">
    <source>
        <dbReference type="ARBA" id="ARBA00023002"/>
    </source>
</evidence>